<proteinExistence type="predicted"/>
<keyword evidence="5" id="KW-1185">Reference proteome</keyword>
<accession>A0A151TIQ1</accession>
<dbReference type="InterPro" id="IPR057670">
    <property type="entry name" value="SH3_retrovirus"/>
</dbReference>
<dbReference type="CDD" id="cd09272">
    <property type="entry name" value="RNase_HI_RT_Ty1"/>
    <property type="match status" value="1"/>
</dbReference>
<dbReference type="GO" id="GO:0046872">
    <property type="term" value="F:metal ion binding"/>
    <property type="evidence" value="ECO:0007669"/>
    <property type="project" value="UniProtKB-KW"/>
</dbReference>
<evidence type="ECO:0000313" key="4">
    <source>
        <dbReference type="EMBL" id="KYP66912.1"/>
    </source>
</evidence>
<name>A0A151TIQ1_CAJCA</name>
<dbReference type="AlphaFoldDB" id="A0A151TIQ1"/>
<dbReference type="Pfam" id="PF00665">
    <property type="entry name" value="rve"/>
    <property type="match status" value="1"/>
</dbReference>
<dbReference type="Proteomes" id="UP000075243">
    <property type="component" value="Chromosome 6"/>
</dbReference>
<dbReference type="SUPFAM" id="SSF56672">
    <property type="entry name" value="DNA/RNA polymerases"/>
    <property type="match status" value="1"/>
</dbReference>
<dbReference type="PROSITE" id="PS50994">
    <property type="entry name" value="INTEGRASE"/>
    <property type="match status" value="1"/>
</dbReference>
<reference evidence="4 5" key="1">
    <citation type="journal article" date="2012" name="Nat. Biotechnol.">
        <title>Draft genome sequence of pigeonpea (Cajanus cajan), an orphan legume crop of resource-poor farmers.</title>
        <authorList>
            <person name="Varshney R.K."/>
            <person name="Chen W."/>
            <person name="Li Y."/>
            <person name="Bharti A.K."/>
            <person name="Saxena R.K."/>
            <person name="Schlueter J.A."/>
            <person name="Donoghue M.T."/>
            <person name="Azam S."/>
            <person name="Fan G."/>
            <person name="Whaley A.M."/>
            <person name="Farmer A.D."/>
            <person name="Sheridan J."/>
            <person name="Iwata A."/>
            <person name="Tuteja R."/>
            <person name="Penmetsa R.V."/>
            <person name="Wu W."/>
            <person name="Upadhyaya H.D."/>
            <person name="Yang S.P."/>
            <person name="Shah T."/>
            <person name="Saxena K.B."/>
            <person name="Michael T."/>
            <person name="McCombie W.R."/>
            <person name="Yang B."/>
            <person name="Zhang G."/>
            <person name="Yang H."/>
            <person name="Wang J."/>
            <person name="Spillane C."/>
            <person name="Cook D.R."/>
            <person name="May G.D."/>
            <person name="Xu X."/>
            <person name="Jackson S.A."/>
        </authorList>
    </citation>
    <scope>NUCLEOTIDE SEQUENCE [LARGE SCALE GENOMIC DNA]</scope>
    <source>
        <strain evidence="5">cv. Asha</strain>
    </source>
</reference>
<dbReference type="EMBL" id="CM003608">
    <property type="protein sequence ID" value="KYP66912.1"/>
    <property type="molecule type" value="Genomic_DNA"/>
</dbReference>
<dbReference type="Pfam" id="PF07727">
    <property type="entry name" value="RVT_2"/>
    <property type="match status" value="1"/>
</dbReference>
<dbReference type="GO" id="GO:0016787">
    <property type="term" value="F:hydrolase activity"/>
    <property type="evidence" value="ECO:0007669"/>
    <property type="project" value="UniProtKB-KW"/>
</dbReference>
<dbReference type="SUPFAM" id="SSF53098">
    <property type="entry name" value="Ribonuclease H-like"/>
    <property type="match status" value="1"/>
</dbReference>
<gene>
    <name evidence="4" type="ORF">KK1_013223</name>
</gene>
<feature type="domain" description="Integrase catalytic" evidence="3">
    <location>
        <begin position="35"/>
        <end position="207"/>
    </location>
</feature>
<evidence type="ECO:0000313" key="5">
    <source>
        <dbReference type="Proteomes" id="UP000075243"/>
    </source>
</evidence>
<protein>
    <submittedName>
        <fullName evidence="4">Retrovirus-related Pol polyprotein from transposon TNT 1-94</fullName>
    </submittedName>
</protein>
<dbReference type="PANTHER" id="PTHR42648:SF18">
    <property type="entry name" value="RETROTRANSPOSON, UNCLASSIFIED-LIKE PROTEIN"/>
    <property type="match status" value="1"/>
</dbReference>
<dbReference type="InterPro" id="IPR013103">
    <property type="entry name" value="RVT_2"/>
</dbReference>
<dbReference type="Gramene" id="C.cajan_12831.t">
    <property type="protein sequence ID" value="C.cajan_12831.t.cds1"/>
    <property type="gene ID" value="C.cajan_12831"/>
</dbReference>
<evidence type="ECO:0000256" key="1">
    <source>
        <dbReference type="ARBA" id="ARBA00022723"/>
    </source>
</evidence>
<dbReference type="OMA" id="AGHISHK"/>
<organism evidence="4 5">
    <name type="scientific">Cajanus cajan</name>
    <name type="common">Pigeon pea</name>
    <name type="synonym">Cajanus indicus</name>
    <dbReference type="NCBI Taxonomy" id="3821"/>
    <lineage>
        <taxon>Eukaryota</taxon>
        <taxon>Viridiplantae</taxon>
        <taxon>Streptophyta</taxon>
        <taxon>Embryophyta</taxon>
        <taxon>Tracheophyta</taxon>
        <taxon>Spermatophyta</taxon>
        <taxon>Magnoliopsida</taxon>
        <taxon>eudicotyledons</taxon>
        <taxon>Gunneridae</taxon>
        <taxon>Pentapetalae</taxon>
        <taxon>rosids</taxon>
        <taxon>fabids</taxon>
        <taxon>Fabales</taxon>
        <taxon>Fabaceae</taxon>
        <taxon>Papilionoideae</taxon>
        <taxon>50 kb inversion clade</taxon>
        <taxon>NPAAA clade</taxon>
        <taxon>indigoferoid/millettioid clade</taxon>
        <taxon>Phaseoleae</taxon>
        <taxon>Cajanus</taxon>
    </lineage>
</organism>
<dbReference type="InterPro" id="IPR043502">
    <property type="entry name" value="DNA/RNA_pol_sf"/>
</dbReference>
<dbReference type="GO" id="GO:0003676">
    <property type="term" value="F:nucleic acid binding"/>
    <property type="evidence" value="ECO:0007669"/>
    <property type="project" value="InterPro"/>
</dbReference>
<dbReference type="GO" id="GO:0015074">
    <property type="term" value="P:DNA integration"/>
    <property type="evidence" value="ECO:0007669"/>
    <property type="project" value="InterPro"/>
</dbReference>
<dbReference type="InterPro" id="IPR039537">
    <property type="entry name" value="Retrotran_Ty1/copia-like"/>
</dbReference>
<evidence type="ECO:0000259" key="3">
    <source>
        <dbReference type="PROSITE" id="PS50994"/>
    </source>
</evidence>
<keyword evidence="1" id="KW-0479">Metal-binding</keyword>
<dbReference type="Gene3D" id="3.30.420.10">
    <property type="entry name" value="Ribonuclease H-like superfamily/Ribonuclease H"/>
    <property type="match status" value="1"/>
</dbReference>
<dbReference type="PANTHER" id="PTHR42648">
    <property type="entry name" value="TRANSPOSASE, PUTATIVE-RELATED"/>
    <property type="match status" value="1"/>
</dbReference>
<keyword evidence="2" id="KW-0378">Hydrolase</keyword>
<dbReference type="InterPro" id="IPR001584">
    <property type="entry name" value="Integrase_cat-core"/>
</dbReference>
<dbReference type="Pfam" id="PF25597">
    <property type="entry name" value="SH3_retrovirus"/>
    <property type="match status" value="1"/>
</dbReference>
<dbReference type="InterPro" id="IPR012337">
    <property type="entry name" value="RNaseH-like_sf"/>
</dbReference>
<evidence type="ECO:0000256" key="2">
    <source>
        <dbReference type="ARBA" id="ARBA00022801"/>
    </source>
</evidence>
<dbReference type="InterPro" id="IPR036397">
    <property type="entry name" value="RNaseH_sf"/>
</dbReference>
<sequence>MLSKIGIVTGLPTIKTPNELCSECLTSKQTRNSFVAHVPTKSVKALEIVYSDVCGPFEVNSLGGNRYFVTFIDDFTRKTWIYLIKRKSDVFATFLSFKARVERQSEQKLKSLRTDGGGEYNSAEWEDYCNKEGLIHEVIAPYTPQHNGTTERENRTILNMARSMLKTKKLPKRFWGEAVSTAIYILNRCPARRLDEITPEEAWSGLKPDVSHLRIFGSICYKHVPDVHRKKLDDRGEKLILLGYHSTGAYKVYNPLTQKMMLCRDLKIDETQQWDWNDRSDDLGRQTIIHLDEDIEQQPEAEIHNGKRPQRMRQTPQRLSDYEVFLDSQVTTEGDLVHMALSAEMEPVSFEEAVKETHWMEAMREELRSIEKNQTWKLTPLPMGKKAITVRWVYKVKLNSKGEVAKYKARLVAKGFLQRQGLDYDEVFAPVARLETIRLVVSMASYHCWPIHQMDVKSAFLNGPLEEEVFVSQPPGFEIKGKKKQVYRLHKALYGLKQAPRAWNKRIDSFLLQLGFVKCTTEYGVYTKGLNMTDLLIVCLYVDDLLVTGSKAKEIDAFKQDMKAEFEMNDLGKLSYFLGIEFKETKGGIFMHQSKYTTDVLERFQMLNCNPVSTPVDTGNTLDKSEGDQMVDKTLYRQMVGSLRYVCNTRPDIAYGVGLVSRYMETPKQFHLLAVKRLLRYAKGTIGYGLMFPNKFSCPNHNMVGYSDADWCGDKADRKSTTGYVFMLGDAPISWCSRKQSVVPLSSCEAEYIAASMGACQALWLETLLEELKIETEEGMLLMVDNKSSINLAKNPVAHGRSKHIETRFHFLRDQISKRKLKLEFCRSESQIADILTKPLKKERFEELRNKLGVKCIGKLN</sequence>